<dbReference type="AlphaFoldDB" id="A0A3S4Y541"/>
<dbReference type="Pfam" id="PF10604">
    <property type="entry name" value="Polyketide_cyc2"/>
    <property type="match status" value="1"/>
</dbReference>
<sequence>MIQRETIHEIRVNARAERVYKFLSDVTLWADIFPPTIYVKKIESSKNQELIQIWATANGEVRTWQSRRSFEPEKRQIIFRQTHPAKPLISMTGTWKVCDEEDNVSRVKLVHTYTVKTEEEADYIETAVDTNSRKELGSLQAFFAVPESEYAHGRVEDILQISSTATEAMDFLKQAEKWPERISHVANATLTRFEAGGELLRLTTKAKDKSIHETASYRVVISDSMIVYKQVETPGALVSHRGEWHVFTEDEKTFVKSVHDFALTRDTVTKVLGPSTSLEDAVDLAGKNLMHNSIQTIKLIDSIGVKADG</sequence>
<dbReference type="InterPro" id="IPR019587">
    <property type="entry name" value="Polyketide_cyclase/dehydratase"/>
</dbReference>
<dbReference type="InterPro" id="IPR023393">
    <property type="entry name" value="START-like_dom_sf"/>
</dbReference>
<dbReference type="Proteomes" id="UP000270988">
    <property type="component" value="Chromosome"/>
</dbReference>
<dbReference type="CDD" id="cd08861">
    <property type="entry name" value="OtcD1_ARO-CYC_like"/>
    <property type="match status" value="1"/>
</dbReference>
<name>A0A3S4Y541_9MICC</name>
<gene>
    <name evidence="1" type="ORF">NCTC10918_01930</name>
</gene>
<evidence type="ECO:0000313" key="2">
    <source>
        <dbReference type="Proteomes" id="UP000270988"/>
    </source>
</evidence>
<proteinExistence type="predicted"/>
<reference evidence="1 2" key="1">
    <citation type="submission" date="2018-12" db="EMBL/GenBank/DDBJ databases">
        <authorList>
            <consortium name="Pathogen Informatics"/>
        </authorList>
    </citation>
    <scope>NUCLEOTIDE SEQUENCE [LARGE SCALE GENOMIC DNA]</scope>
    <source>
        <strain evidence="1 2">NCTC10918</strain>
    </source>
</reference>
<dbReference type="EMBL" id="LR134521">
    <property type="protein sequence ID" value="VEJ30646.1"/>
    <property type="molecule type" value="Genomic_DNA"/>
</dbReference>
<evidence type="ECO:0000313" key="1">
    <source>
        <dbReference type="EMBL" id="VEJ30646.1"/>
    </source>
</evidence>
<dbReference type="Gene3D" id="3.30.530.20">
    <property type="match status" value="2"/>
</dbReference>
<protein>
    <submittedName>
        <fullName evidence="1">Polyketide cyclase / dehydrase and lipid transport</fullName>
    </submittedName>
</protein>
<accession>A0A3S4Y541</accession>
<dbReference type="SUPFAM" id="SSF55961">
    <property type="entry name" value="Bet v1-like"/>
    <property type="match status" value="2"/>
</dbReference>
<organism evidence="1 2">
    <name type="scientific">Rothia dentocariosa</name>
    <dbReference type="NCBI Taxonomy" id="2047"/>
    <lineage>
        <taxon>Bacteria</taxon>
        <taxon>Bacillati</taxon>
        <taxon>Actinomycetota</taxon>
        <taxon>Actinomycetes</taxon>
        <taxon>Micrococcales</taxon>
        <taxon>Micrococcaceae</taxon>
        <taxon>Rothia</taxon>
    </lineage>
</organism>